<dbReference type="EMBL" id="SNSC02000017">
    <property type="protein sequence ID" value="TID16801.1"/>
    <property type="molecule type" value="Genomic_DNA"/>
</dbReference>
<dbReference type="Proteomes" id="UP000298493">
    <property type="component" value="Unassembled WGS sequence"/>
</dbReference>
<organism evidence="1 2">
    <name type="scientific">Venturia nashicola</name>
    <dbReference type="NCBI Taxonomy" id="86259"/>
    <lineage>
        <taxon>Eukaryota</taxon>
        <taxon>Fungi</taxon>
        <taxon>Dikarya</taxon>
        <taxon>Ascomycota</taxon>
        <taxon>Pezizomycotina</taxon>
        <taxon>Dothideomycetes</taxon>
        <taxon>Pleosporomycetidae</taxon>
        <taxon>Venturiales</taxon>
        <taxon>Venturiaceae</taxon>
        <taxon>Venturia</taxon>
    </lineage>
</organism>
<reference evidence="1 2" key="1">
    <citation type="submission" date="2019-04" db="EMBL/GenBank/DDBJ databases">
        <title>High contiguity whole genome sequence and gene annotation resource for two Venturia nashicola isolates.</title>
        <authorList>
            <person name="Prokchorchik M."/>
            <person name="Won K."/>
            <person name="Lee Y."/>
            <person name="Choi E.D."/>
            <person name="Segonzac C."/>
            <person name="Sohn K.H."/>
        </authorList>
    </citation>
    <scope>NUCLEOTIDE SEQUENCE [LARGE SCALE GENOMIC DNA]</scope>
    <source>
        <strain evidence="1 2">PRI2</strain>
    </source>
</reference>
<accession>A0A4Z1NQ44</accession>
<keyword evidence="2" id="KW-1185">Reference proteome</keyword>
<dbReference type="AlphaFoldDB" id="A0A4Z1NQ44"/>
<evidence type="ECO:0000313" key="1">
    <source>
        <dbReference type="EMBL" id="TID16801.1"/>
    </source>
</evidence>
<evidence type="ECO:0000313" key="2">
    <source>
        <dbReference type="Proteomes" id="UP000298493"/>
    </source>
</evidence>
<sequence length="269" mass="30720">MQDVQMDEADSAFTMQDAQMDEADSLCTMVNQQNSSQKSTPKDRITFLTKLPAEMRNHIYDQALTNCPVHTLIYKHPDITHPSLATQAASRLAKKAGILAADPAESRITKIIDKVIKNHPFILLSNRQITFEYSGCARKHIIHALGIDVSSLVLLRTWSKIPRNELARLKLTINFGGLTNDVNHAHVREHIVAFIKTLPNLVDLQILYKHDELMNLITSSLMNDWQTIRYELLYDLLPLLKKIQGGKQKTVRIFPFVTRRGGWKRIQFP</sequence>
<name>A0A4Z1NQ44_9PEZI</name>
<protein>
    <submittedName>
        <fullName evidence="1">Uncharacterized protein</fullName>
    </submittedName>
</protein>
<gene>
    <name evidence="1" type="ORF">E6O75_ATG09567</name>
</gene>
<comment type="caution">
    <text evidence="1">The sequence shown here is derived from an EMBL/GenBank/DDBJ whole genome shotgun (WGS) entry which is preliminary data.</text>
</comment>
<proteinExistence type="predicted"/>